<evidence type="ECO:0000259" key="4">
    <source>
        <dbReference type="Pfam" id="PF24064"/>
    </source>
</evidence>
<keyword evidence="2" id="KW-0732">Signal</keyword>
<name>A0ABR1JDC1_9AGAR</name>
<dbReference type="Pfam" id="PF03666">
    <property type="entry name" value="NPR3"/>
    <property type="match status" value="1"/>
</dbReference>
<dbReference type="Pfam" id="PF24064">
    <property type="entry name" value="HTH_NPRL3"/>
    <property type="match status" value="1"/>
</dbReference>
<feature type="compositionally biased region" description="Basic and acidic residues" evidence="3">
    <location>
        <begin position="176"/>
        <end position="193"/>
    </location>
</feature>
<evidence type="ECO:0000256" key="1">
    <source>
        <dbReference type="ARBA" id="ARBA00010546"/>
    </source>
</evidence>
<feature type="compositionally biased region" description="Polar residues" evidence="3">
    <location>
        <begin position="93"/>
        <end position="110"/>
    </location>
</feature>
<evidence type="ECO:0000256" key="2">
    <source>
        <dbReference type="RuleBase" id="RU368069"/>
    </source>
</evidence>
<feature type="region of interest" description="Disordered" evidence="3">
    <location>
        <begin position="621"/>
        <end position="656"/>
    </location>
</feature>
<feature type="compositionally biased region" description="Basic and acidic residues" evidence="3">
    <location>
        <begin position="78"/>
        <end position="92"/>
    </location>
</feature>
<dbReference type="InterPro" id="IPR056603">
    <property type="entry name" value="HTH_NPRL3"/>
</dbReference>
<comment type="caution">
    <text evidence="5">The sequence shown here is derived from an EMBL/GenBank/DDBJ whole genome shotgun (WGS) entry which is preliminary data.</text>
</comment>
<feature type="compositionally biased region" description="Polar residues" evidence="3">
    <location>
        <begin position="47"/>
        <end position="65"/>
    </location>
</feature>
<evidence type="ECO:0000313" key="5">
    <source>
        <dbReference type="EMBL" id="KAK7454604.1"/>
    </source>
</evidence>
<proteinExistence type="inferred from homology"/>
<dbReference type="EMBL" id="JBANRG010000024">
    <property type="protein sequence ID" value="KAK7454604.1"/>
    <property type="molecule type" value="Genomic_DNA"/>
</dbReference>
<keyword evidence="2" id="KW-0469">Meiosis</keyword>
<organism evidence="5 6">
    <name type="scientific">Marasmiellus scandens</name>
    <dbReference type="NCBI Taxonomy" id="2682957"/>
    <lineage>
        <taxon>Eukaryota</taxon>
        <taxon>Fungi</taxon>
        <taxon>Dikarya</taxon>
        <taxon>Basidiomycota</taxon>
        <taxon>Agaricomycotina</taxon>
        <taxon>Agaricomycetes</taxon>
        <taxon>Agaricomycetidae</taxon>
        <taxon>Agaricales</taxon>
        <taxon>Marasmiineae</taxon>
        <taxon>Omphalotaceae</taxon>
        <taxon>Marasmiellus</taxon>
    </lineage>
</organism>
<reference evidence="5 6" key="1">
    <citation type="submission" date="2024-01" db="EMBL/GenBank/DDBJ databases">
        <title>A draft genome for the cacao thread blight pathogen Marasmiellus scandens.</title>
        <authorList>
            <person name="Baruah I.K."/>
            <person name="Leung J."/>
            <person name="Bukari Y."/>
            <person name="Amoako-Attah I."/>
            <person name="Meinhardt L.W."/>
            <person name="Bailey B.A."/>
            <person name="Cohen S.P."/>
        </authorList>
    </citation>
    <scope>NUCLEOTIDE SEQUENCE [LARGE SCALE GENOMIC DNA]</scope>
    <source>
        <strain evidence="5 6">GH-19</strain>
    </source>
</reference>
<gene>
    <name evidence="5" type="primary">npr3</name>
    <name evidence="5" type="ORF">VKT23_011356</name>
</gene>
<comment type="function">
    <text evidence="2">Mediates inactivation of the TORC1 complex in response to amino acid starvation. Required for meiotic nuclear division.</text>
</comment>
<dbReference type="PANTHER" id="PTHR13153:SF5">
    <property type="entry name" value="GATOR COMPLEX PROTEIN NPRL3"/>
    <property type="match status" value="1"/>
</dbReference>
<sequence>MAETLLAILLVDSSAKGSSLVFHWPPHPVSPPRLRRAIPENISFVHTDNPWKSSQPQASVSQLESSLRPPDYSLDPAYRWERPSASGTRDRSASYTHPTSRPSSGRNSPTKDAFTDPEIKDDHDTIFGYSSEFLAGILCPHRSMCHQKFQLVVDDLAFIGHPVCADADGVWRFKQDTSKVNSRGRESRNRHSGESNPTIASRSPSSEKVTSQSQSAWLHTFHFVMVLDLPDPSSSASGNVSKYFDIIYEQIAFTMAAVLFQEQVQSNFVETECDHLGMLKDQCVRKGSSFIDFVAQALQVSSIAPAMKIVYEAIKAKSMAYVTIHDLPLELQLPPYLDLLLHSEEDSESDLFNSGDEEETGSWGPEMNFGWRLPSLVPWKSLLLLDNDEDPFSNLRDSHVASDDRILVDGLIKFLETVSVTLSLADVASLLDWDLESQIYPTVRWLVQHRKAKVVDAVHESLKTVFTLPPKFSLPISQLSAEFQQTFAHPAIPPLPQILSIVSTSSAKQSGNHFYASVVQSKELIPLYHDVVLWMLKREMLITLHLRIRIVATVELKERVRVERDRILKQRNIRGRKEIRSDMNSGEIIWLPSSSERYSQSRVPSNDSIHSKLSELVIQEDDEDDVLPRDEVEAEDEKTGESSAEDELAPSMINDPGRATPLQRRWLAAMSDGKESYIAQRFELINQYFDGKRTDDEILFRAEITRKQLREVLHHYDEYLQTFLHPS</sequence>
<feature type="compositionally biased region" description="Polar residues" evidence="3">
    <location>
        <begin position="194"/>
        <end position="207"/>
    </location>
</feature>
<comment type="similarity">
    <text evidence="1 2">Belongs to the NPR3 family.</text>
</comment>
<protein>
    <recommendedName>
        <fullName evidence="2">Nitrogen permease regulator 3</fullName>
    </recommendedName>
    <alternativeName>
        <fullName evidence="2">Required for meiotic nuclear division protein 11</fullName>
    </alternativeName>
</protein>
<evidence type="ECO:0000313" key="6">
    <source>
        <dbReference type="Proteomes" id="UP001498398"/>
    </source>
</evidence>
<dbReference type="Proteomes" id="UP001498398">
    <property type="component" value="Unassembled WGS sequence"/>
</dbReference>
<feature type="region of interest" description="Disordered" evidence="3">
    <location>
        <begin position="47"/>
        <end position="119"/>
    </location>
</feature>
<keyword evidence="6" id="KW-1185">Reference proteome</keyword>
<evidence type="ECO:0000256" key="3">
    <source>
        <dbReference type="SAM" id="MobiDB-lite"/>
    </source>
</evidence>
<feature type="compositionally biased region" description="Acidic residues" evidence="3">
    <location>
        <begin position="632"/>
        <end position="648"/>
    </location>
</feature>
<feature type="domain" description="GATOR1 complex protein NPRL3 C-terminal HTH" evidence="4">
    <location>
        <begin position="660"/>
        <end position="720"/>
    </location>
</feature>
<feature type="region of interest" description="Disordered" evidence="3">
    <location>
        <begin position="176"/>
        <end position="207"/>
    </location>
</feature>
<accession>A0ABR1JDC1</accession>
<comment type="subcellular location">
    <subcellularLocation>
        <location evidence="2">Vacuole membrane</location>
        <topology evidence="2">Peripheral membrane protein</topology>
    </subcellularLocation>
</comment>
<dbReference type="InterPro" id="IPR005365">
    <property type="entry name" value="Npr3"/>
</dbReference>
<dbReference type="PANTHER" id="PTHR13153">
    <property type="entry name" value="CGTHBA PROTEIN -14 GENE PROTEIN"/>
    <property type="match status" value="1"/>
</dbReference>